<keyword evidence="3" id="KW-0456">Lyase</keyword>
<name>A0A1I7MNG4_9MICC</name>
<dbReference type="RefSeq" id="WP_091697731.1">
    <property type="nucleotide sequence ID" value="NZ_FPCG01000007.1"/>
</dbReference>
<dbReference type="InterPro" id="IPR015813">
    <property type="entry name" value="Pyrv/PenolPyrv_kinase-like_dom"/>
</dbReference>
<dbReference type="FunFam" id="3.20.20.60:FF:000004">
    <property type="entry name" value="5-keto-4-deoxy-D-glucarate aldolase"/>
    <property type="match status" value="1"/>
</dbReference>
<dbReference type="SUPFAM" id="SSF51621">
    <property type="entry name" value="Phosphoenolpyruvate/pyruvate domain"/>
    <property type="match status" value="1"/>
</dbReference>
<dbReference type="PANTHER" id="PTHR30502">
    <property type="entry name" value="2-KETO-3-DEOXY-L-RHAMNONATE ALDOLASE"/>
    <property type="match status" value="1"/>
</dbReference>
<gene>
    <name evidence="5" type="ORF">SAMN04487966_10799</name>
</gene>
<evidence type="ECO:0000313" key="6">
    <source>
        <dbReference type="Proteomes" id="UP000198881"/>
    </source>
</evidence>
<evidence type="ECO:0000313" key="5">
    <source>
        <dbReference type="EMBL" id="SFV23457.1"/>
    </source>
</evidence>
<reference evidence="5 6" key="1">
    <citation type="submission" date="2016-10" db="EMBL/GenBank/DDBJ databases">
        <authorList>
            <person name="de Groot N.N."/>
        </authorList>
    </citation>
    <scope>NUCLEOTIDE SEQUENCE [LARGE SCALE GENOMIC DNA]</scope>
    <source>
        <strain evidence="5 6">CGMCC 1.7054</strain>
    </source>
</reference>
<evidence type="ECO:0000259" key="4">
    <source>
        <dbReference type="Pfam" id="PF03328"/>
    </source>
</evidence>
<feature type="domain" description="HpcH/HpaI aldolase/citrate lyase" evidence="4">
    <location>
        <begin position="30"/>
        <end position="253"/>
    </location>
</feature>
<dbReference type="STRING" id="574650.SAMN04487966_10799"/>
<organism evidence="5 6">
    <name type="scientific">Micrococcus terreus</name>
    <dbReference type="NCBI Taxonomy" id="574650"/>
    <lineage>
        <taxon>Bacteria</taxon>
        <taxon>Bacillati</taxon>
        <taxon>Actinomycetota</taxon>
        <taxon>Actinomycetes</taxon>
        <taxon>Micrococcales</taxon>
        <taxon>Micrococcaceae</taxon>
        <taxon>Micrococcus</taxon>
    </lineage>
</organism>
<dbReference type="GO" id="GO:0016832">
    <property type="term" value="F:aldehyde-lyase activity"/>
    <property type="evidence" value="ECO:0007669"/>
    <property type="project" value="TreeGrafter"/>
</dbReference>
<dbReference type="InterPro" id="IPR050251">
    <property type="entry name" value="HpcH-HpaI_aldolase"/>
</dbReference>
<comment type="similarity">
    <text evidence="1">Belongs to the HpcH/HpaI aldolase family.</text>
</comment>
<evidence type="ECO:0000256" key="1">
    <source>
        <dbReference type="ARBA" id="ARBA00005568"/>
    </source>
</evidence>
<dbReference type="Gene3D" id="3.20.20.60">
    <property type="entry name" value="Phosphoenolpyruvate-binding domains"/>
    <property type="match status" value="1"/>
</dbReference>
<dbReference type="GO" id="GO:0046872">
    <property type="term" value="F:metal ion binding"/>
    <property type="evidence" value="ECO:0007669"/>
    <property type="project" value="UniProtKB-KW"/>
</dbReference>
<dbReference type="EMBL" id="FPCG01000007">
    <property type="protein sequence ID" value="SFV23457.1"/>
    <property type="molecule type" value="Genomic_DNA"/>
</dbReference>
<dbReference type="InterPro" id="IPR040442">
    <property type="entry name" value="Pyrv_kinase-like_dom_sf"/>
</dbReference>
<dbReference type="Proteomes" id="UP000198881">
    <property type="component" value="Unassembled WGS sequence"/>
</dbReference>
<keyword evidence="6" id="KW-1185">Reference proteome</keyword>
<dbReference type="Pfam" id="PF03328">
    <property type="entry name" value="HpcH_HpaI"/>
    <property type="match status" value="1"/>
</dbReference>
<evidence type="ECO:0000256" key="3">
    <source>
        <dbReference type="ARBA" id="ARBA00023239"/>
    </source>
</evidence>
<dbReference type="AlphaFoldDB" id="A0A1I7MNG4"/>
<dbReference type="GO" id="GO:0005737">
    <property type="term" value="C:cytoplasm"/>
    <property type="evidence" value="ECO:0007669"/>
    <property type="project" value="TreeGrafter"/>
</dbReference>
<proteinExistence type="inferred from homology"/>
<dbReference type="InterPro" id="IPR005000">
    <property type="entry name" value="Aldolase/citrate-lyase_domain"/>
</dbReference>
<evidence type="ECO:0000256" key="2">
    <source>
        <dbReference type="ARBA" id="ARBA00022723"/>
    </source>
</evidence>
<sequence>MPIRVTIEPSLKELFSSEAVQARGGRPVAGMFLSSGDVTAAEICAGAGLDYLLIDGEHAPLSLEGILAQLRVIAGTGTLSLVRVPALDEVIIKQVLDLGAQNVLVPMVHTAQDAEAAVRAMHYPPKGVRGVGSALARSGRWNRTSGYLQDAGEQVTLFVQIESAAGVENAAAIAAVDGVDGIFIGPSDLSATMGLIGQQAHPDVVAAVKKVIAEVKAAGKIVGVNAFVQAHAQEYVEAGVDFVNVGADVALLARGSEALADTWCPAPGAEDSDGQAPRGSY</sequence>
<keyword evidence="2" id="KW-0479">Metal-binding</keyword>
<dbReference type="OrthoDB" id="86160at2"/>
<dbReference type="PANTHER" id="PTHR30502:SF0">
    <property type="entry name" value="PHOSPHOENOLPYRUVATE CARBOXYLASE FAMILY PROTEIN"/>
    <property type="match status" value="1"/>
</dbReference>
<accession>A0A1I7MNG4</accession>
<protein>
    <submittedName>
        <fullName evidence="5">4-hydroxy-2-oxoheptanedioate aldolase</fullName>
    </submittedName>
</protein>